<dbReference type="InterPro" id="IPR048270">
    <property type="entry name" value="PNMA_C"/>
</dbReference>
<dbReference type="Pfam" id="PF14893">
    <property type="entry name" value="PNMA"/>
    <property type="match status" value="1"/>
</dbReference>
<reference evidence="4" key="1">
    <citation type="submission" date="2025-08" db="UniProtKB">
        <authorList>
            <consortium name="RefSeq"/>
        </authorList>
    </citation>
    <scope>IDENTIFICATION</scope>
    <source>
        <tissue evidence="4">Kidney</tissue>
    </source>
</reference>
<dbReference type="CTD" id="170261"/>
<evidence type="ECO:0000256" key="1">
    <source>
        <dbReference type="SAM" id="MobiDB-lite"/>
    </source>
</evidence>
<dbReference type="AlphaFoldDB" id="A0A6P3RDC2"/>
<dbReference type="GO" id="GO:0005634">
    <property type="term" value="C:nucleus"/>
    <property type="evidence" value="ECO:0007669"/>
    <property type="project" value="TreeGrafter"/>
</dbReference>
<feature type="compositionally biased region" description="Polar residues" evidence="1">
    <location>
        <begin position="310"/>
        <end position="321"/>
    </location>
</feature>
<dbReference type="OrthoDB" id="115435at2759"/>
<proteinExistence type="predicted"/>
<dbReference type="Proteomes" id="UP000515202">
    <property type="component" value="Unplaced"/>
</dbReference>
<organism evidence="3 4">
    <name type="scientific">Pteropus vampyrus</name>
    <name type="common">Large flying fox</name>
    <dbReference type="NCBI Taxonomy" id="132908"/>
    <lineage>
        <taxon>Eukaryota</taxon>
        <taxon>Metazoa</taxon>
        <taxon>Chordata</taxon>
        <taxon>Craniata</taxon>
        <taxon>Vertebrata</taxon>
        <taxon>Euteleostomi</taxon>
        <taxon>Mammalia</taxon>
        <taxon>Eutheria</taxon>
        <taxon>Laurasiatheria</taxon>
        <taxon>Chiroptera</taxon>
        <taxon>Yinpterochiroptera</taxon>
        <taxon>Pteropodoidea</taxon>
        <taxon>Pteropodidae</taxon>
        <taxon>Pteropodinae</taxon>
        <taxon>Pteropus</taxon>
    </lineage>
</organism>
<feature type="domain" description="Paraneoplastic antigen Ma-like C-terminal" evidence="2">
    <location>
        <begin position="48"/>
        <end position="213"/>
    </location>
</feature>
<evidence type="ECO:0000313" key="4">
    <source>
        <dbReference type="RefSeq" id="XP_011378491.1"/>
    </source>
</evidence>
<protein>
    <submittedName>
        <fullName evidence="4">Zinc finger CCHC domain-containing protein 12</fullName>
    </submittedName>
</protein>
<gene>
    <name evidence="4" type="primary">ZCCHC12</name>
</gene>
<sequence>MASIIARVGNSRRQNSPLPPWAHSMLRSLGRSLGPLIANMAERNMKLFSGRMVPAQGEETFENWLIQVNGVLPNWNMSEEEKLKRLLKTLRGPAREVMRLLQAANPNLSVADFLHAMKLVFGESESSVTAHGKFFNTLQAQGEKASLYVIRLEVQLQNAVQAGIIAEKDANQTRLHQLLLGAELNGGLRYRLKHLLRMYANEQERLPNFLELIRMIREEEDWDDTFIKWKRAKRSESMVERATSPVAFQGSLPIVISSADCNVIEIDDTLNDSDEDVILVEAQDPPLSFSGSPPRHRARPRDPVLVIDSPHSSQAQPPSTSGGSGYKNDGPGDMRRARKRKYTIRCSHCGEVGHSKETCDNESNKAQVFENLIVTLQELTHTEEEGSREASDEPNDSEVLAPSLK</sequence>
<evidence type="ECO:0000313" key="3">
    <source>
        <dbReference type="Proteomes" id="UP000515202"/>
    </source>
</evidence>
<feature type="region of interest" description="Disordered" evidence="1">
    <location>
        <begin position="284"/>
        <end position="334"/>
    </location>
</feature>
<keyword evidence="3" id="KW-1185">Reference proteome</keyword>
<dbReference type="PANTHER" id="PTHR23095">
    <property type="entry name" value="PARANEOPLASTIC ANTIGEN"/>
    <property type="match status" value="1"/>
</dbReference>
<dbReference type="GeneID" id="105305540"/>
<feature type="region of interest" description="Disordered" evidence="1">
    <location>
        <begin position="380"/>
        <end position="405"/>
    </location>
</feature>
<dbReference type="RefSeq" id="XP_011378491.1">
    <property type="nucleotide sequence ID" value="XM_011380189.2"/>
</dbReference>
<name>A0A6P3RDC2_PTEVA</name>
<dbReference type="InterPro" id="IPR026523">
    <property type="entry name" value="PNMA"/>
</dbReference>
<evidence type="ECO:0000259" key="2">
    <source>
        <dbReference type="Pfam" id="PF14893"/>
    </source>
</evidence>
<accession>A0A6P3RDC2</accession>
<dbReference type="PANTHER" id="PTHR23095:SF18">
    <property type="entry name" value="ZINC FINGER CCHC DOMAIN-CONTAINING PROTEIN 12"/>
    <property type="match status" value="1"/>
</dbReference>
<dbReference type="KEGG" id="pvp:105305540"/>
<feature type="compositionally biased region" description="Basic and acidic residues" evidence="1">
    <location>
        <begin position="380"/>
        <end position="391"/>
    </location>
</feature>